<reference evidence="1 2" key="1">
    <citation type="submission" date="2017-09" db="EMBL/GenBank/DDBJ databases">
        <authorList>
            <person name="Ehlers B."/>
            <person name="Leendertz F.H."/>
        </authorList>
    </citation>
    <scope>NUCLEOTIDE SEQUENCE [LARGE SCALE GENOMIC DNA]</scope>
    <source>
        <strain evidence="1 2">DSM 18289</strain>
    </source>
</reference>
<sequence length="329" mass="38051">MSLKAKISKLELRKAIADKDVVGKNRNLKPILMFIAESGLMGGLKRQEDIADYFYVDEETDVQENNERKPSTTARNFGFRRLGNIWRRSNTKYLTRLEAKAIFEAFIEATSPVWREQFVPEDFGRLSLSEIFSRARQLDLPMPENNYSPSILLDLSCLSVGMSSITIQPMNPHSTLSLRPVDVGRRSLVPIKPLPYHDADELYVLKISGVDETREQVFVFEYSYDELHGEGQENAYSCFPILLETEPQTSFFIRGEEDRPFVMPDAAGQFAFVALAVPKEWDFESRFFCEVREPRWTTPEFSTFLKSINSQLQKHKDQIRIGWYGYRVD</sequence>
<dbReference type="RefSeq" id="WP_097154447.1">
    <property type="nucleotide sequence ID" value="NZ_OBEL01000003.1"/>
</dbReference>
<dbReference type="Proteomes" id="UP000219439">
    <property type="component" value="Unassembled WGS sequence"/>
</dbReference>
<accession>A0A285PEC2</accession>
<name>A0A285PEC2_9HYPH</name>
<dbReference type="OrthoDB" id="9917579at2"/>
<dbReference type="EMBL" id="OBEL01000003">
    <property type="protein sequence ID" value="SNZ20104.1"/>
    <property type="molecule type" value="Genomic_DNA"/>
</dbReference>
<dbReference type="AlphaFoldDB" id="A0A285PEC2"/>
<gene>
    <name evidence="1" type="ORF">SAMN06265368_3203</name>
</gene>
<evidence type="ECO:0000313" key="2">
    <source>
        <dbReference type="Proteomes" id="UP000219439"/>
    </source>
</evidence>
<keyword evidence="2" id="KW-1185">Reference proteome</keyword>
<evidence type="ECO:0000313" key="1">
    <source>
        <dbReference type="EMBL" id="SNZ20104.1"/>
    </source>
</evidence>
<organism evidence="1 2">
    <name type="scientific">Cohaesibacter gelatinilyticus</name>
    <dbReference type="NCBI Taxonomy" id="372072"/>
    <lineage>
        <taxon>Bacteria</taxon>
        <taxon>Pseudomonadati</taxon>
        <taxon>Pseudomonadota</taxon>
        <taxon>Alphaproteobacteria</taxon>
        <taxon>Hyphomicrobiales</taxon>
        <taxon>Cohaesibacteraceae</taxon>
    </lineage>
</organism>
<protein>
    <submittedName>
        <fullName evidence="1">Uncharacterized protein</fullName>
    </submittedName>
</protein>
<proteinExistence type="predicted"/>